<reference evidence="2" key="1">
    <citation type="submission" date="2023-07" db="EMBL/GenBank/DDBJ databases">
        <title>Identification of Pectobacterium versatile causing blackleg of potato from New York State with a whole genome sequencing approach.</title>
        <authorList>
            <person name="Ma X."/>
            <person name="Swingle B."/>
        </authorList>
    </citation>
    <scope>NUCLEOTIDE SEQUENCE [LARGE SCALE GENOMIC DNA]</scope>
    <source>
        <strain evidence="2">NY1588A</strain>
    </source>
</reference>
<dbReference type="Gene3D" id="2.180.10.10">
    <property type="entry name" value="RHS repeat-associated core"/>
    <property type="match status" value="1"/>
</dbReference>
<feature type="non-terminal residue" evidence="1">
    <location>
        <position position="1"/>
    </location>
</feature>
<protein>
    <submittedName>
        <fullName evidence="1">RHS repeat-associated core domain-containing protein</fullName>
    </submittedName>
</protein>
<name>A0ABS0S6G8_PECPM</name>
<organism evidence="1 2">
    <name type="scientific">Pectobacterium parmentieri</name>
    <dbReference type="NCBI Taxonomy" id="1905730"/>
    <lineage>
        <taxon>Bacteria</taxon>
        <taxon>Pseudomonadati</taxon>
        <taxon>Pseudomonadota</taxon>
        <taxon>Gammaproteobacteria</taxon>
        <taxon>Enterobacterales</taxon>
        <taxon>Pectobacteriaceae</taxon>
        <taxon>Pectobacterium</taxon>
    </lineage>
</organism>
<comment type="caution">
    <text evidence="1">The sequence shown here is derived from an EMBL/GenBank/DDBJ whole genome shotgun (WGS) entry which is preliminary data.</text>
</comment>
<sequence>SGLCYNRFRYYDPNGGCYASPDPIGVAGGDNNYGYVQNPLDWVDPLGLADCSSKGFNKRDRITSRWTDRLTGKKPADVHDYLTSKGWSRTYPQACKPGAIQHTQYVKTTKSGTTYKLDYHPGGSGSQKNIHGNDYWKVYRDVNGKDVVYGRIGHGGFKNYDLITESPIYIDGALMNGGL</sequence>
<dbReference type="EMBL" id="WABS01000110">
    <property type="protein sequence ID" value="MBI0557457.1"/>
    <property type="molecule type" value="Genomic_DNA"/>
</dbReference>
<dbReference type="RefSeq" id="WP_232487048.1">
    <property type="nucleotide sequence ID" value="NZ_WABM01000118.1"/>
</dbReference>
<keyword evidence="2" id="KW-1185">Reference proteome</keyword>
<proteinExistence type="predicted"/>
<dbReference type="InterPro" id="IPR022385">
    <property type="entry name" value="Rhs_assc_core"/>
</dbReference>
<accession>A0ABS0S6G8</accession>
<dbReference type="Proteomes" id="UP001194579">
    <property type="component" value="Unassembled WGS sequence"/>
</dbReference>
<dbReference type="NCBIfam" id="TIGR03696">
    <property type="entry name" value="Rhs_assc_core"/>
    <property type="match status" value="1"/>
</dbReference>
<evidence type="ECO:0000313" key="2">
    <source>
        <dbReference type="Proteomes" id="UP001194579"/>
    </source>
</evidence>
<evidence type="ECO:0000313" key="1">
    <source>
        <dbReference type="EMBL" id="MBI0557457.1"/>
    </source>
</evidence>
<gene>
    <name evidence="1" type="ORF">F6Q06_23795</name>
</gene>